<evidence type="ECO:0000256" key="8">
    <source>
        <dbReference type="SAM" id="SignalP"/>
    </source>
</evidence>
<dbReference type="GO" id="GO:0044718">
    <property type="term" value="P:siderophore transmembrane transport"/>
    <property type="evidence" value="ECO:0007669"/>
    <property type="project" value="TreeGrafter"/>
</dbReference>
<dbReference type="GO" id="GO:0015344">
    <property type="term" value="F:siderophore uptake transmembrane transporter activity"/>
    <property type="evidence" value="ECO:0007669"/>
    <property type="project" value="TreeGrafter"/>
</dbReference>
<evidence type="ECO:0000256" key="7">
    <source>
        <dbReference type="ARBA" id="ARBA00023237"/>
    </source>
</evidence>
<dbReference type="Proteomes" id="UP000009011">
    <property type="component" value="Chromosome"/>
</dbReference>
<proteinExistence type="predicted"/>
<evidence type="ECO:0000256" key="6">
    <source>
        <dbReference type="ARBA" id="ARBA00023136"/>
    </source>
</evidence>
<dbReference type="OrthoDB" id="9757908at2"/>
<keyword evidence="8" id="KW-0732">Signal</keyword>
<keyword evidence="10" id="KW-0675">Receptor</keyword>
<dbReference type="Gene3D" id="2.60.40.1120">
    <property type="entry name" value="Carboxypeptidase-like, regulatory domain"/>
    <property type="match status" value="1"/>
</dbReference>
<dbReference type="InterPro" id="IPR036942">
    <property type="entry name" value="Beta-barrel_TonB_sf"/>
</dbReference>
<dbReference type="Pfam" id="PF00593">
    <property type="entry name" value="TonB_dep_Rec_b-barrel"/>
    <property type="match status" value="1"/>
</dbReference>
<keyword evidence="4" id="KW-0812">Transmembrane</keyword>
<dbReference type="EMBL" id="CP003557">
    <property type="protein sequence ID" value="AFN74593.1"/>
    <property type="molecule type" value="Genomic_DNA"/>
</dbReference>
<dbReference type="PANTHER" id="PTHR30069:SF46">
    <property type="entry name" value="OAR PROTEIN"/>
    <property type="match status" value="1"/>
</dbReference>
<dbReference type="HOGENOM" id="CLU_012116_0_0_10"/>
<evidence type="ECO:0000256" key="3">
    <source>
        <dbReference type="ARBA" id="ARBA00022452"/>
    </source>
</evidence>
<dbReference type="InterPro" id="IPR008969">
    <property type="entry name" value="CarboxyPept-like_regulatory"/>
</dbReference>
<dbReference type="eggNOG" id="COG4771">
    <property type="taxonomic scope" value="Bacteria"/>
</dbReference>
<dbReference type="SUPFAM" id="SSF56935">
    <property type="entry name" value="Porins"/>
    <property type="match status" value="1"/>
</dbReference>
<accession>I7A014</accession>
<gene>
    <name evidence="10" type="ordered locus">MROS_1356</name>
</gene>
<dbReference type="InterPro" id="IPR000531">
    <property type="entry name" value="Beta-barrel_TonB"/>
</dbReference>
<evidence type="ECO:0000256" key="2">
    <source>
        <dbReference type="ARBA" id="ARBA00022448"/>
    </source>
</evidence>
<dbReference type="Gene3D" id="2.170.130.10">
    <property type="entry name" value="TonB-dependent receptor, plug domain"/>
    <property type="match status" value="1"/>
</dbReference>
<dbReference type="Pfam" id="PF13620">
    <property type="entry name" value="CarboxypepD_reg"/>
    <property type="match status" value="1"/>
</dbReference>
<evidence type="ECO:0000313" key="10">
    <source>
        <dbReference type="EMBL" id="AFN74593.1"/>
    </source>
</evidence>
<dbReference type="AlphaFoldDB" id="I7A014"/>
<feature type="domain" description="TonB-dependent receptor-like beta-barrel" evidence="9">
    <location>
        <begin position="413"/>
        <end position="886"/>
    </location>
</feature>
<dbReference type="PANTHER" id="PTHR30069">
    <property type="entry name" value="TONB-DEPENDENT OUTER MEMBRANE RECEPTOR"/>
    <property type="match status" value="1"/>
</dbReference>
<organism evidence="10 11">
    <name type="scientific">Melioribacter roseus (strain DSM 23840 / JCM 17771 / VKM B-2668 / P3M-2)</name>
    <dbReference type="NCBI Taxonomy" id="1191523"/>
    <lineage>
        <taxon>Bacteria</taxon>
        <taxon>Pseudomonadati</taxon>
        <taxon>Ignavibacteriota</taxon>
        <taxon>Ignavibacteria</taxon>
        <taxon>Ignavibacteriales</taxon>
        <taxon>Melioribacteraceae</taxon>
        <taxon>Melioribacter</taxon>
    </lineage>
</organism>
<dbReference type="STRING" id="1191523.MROS_1356"/>
<keyword evidence="11" id="KW-1185">Reference proteome</keyword>
<dbReference type="Gene3D" id="2.40.170.20">
    <property type="entry name" value="TonB-dependent receptor, beta-barrel domain"/>
    <property type="match status" value="1"/>
</dbReference>
<evidence type="ECO:0000256" key="4">
    <source>
        <dbReference type="ARBA" id="ARBA00022692"/>
    </source>
</evidence>
<sequence>MKKFLLLLISITLLLFITSEVTFAGETGKISGRVIDKETGEPLIGANIIIVSKIVEGKEVPLAYTYGAATDIDGEYYIINIPPGYYNVKASYVGYNEQLQTNVEVNVDKTTRVDFQLSLSTVAYEEVYIVGYKKDQVESDLTATKQTYTIEKIETLPGVTDVGDIVSLQADVSDGHFRGGRSGESLYLVGGSSIVNPLNNSRSFEPIAFAFQQVEVYTSGFSAEYGNVQSGVVNLVTKEGPTDRWETKFEVATTNSYYKTWGGSVYSRENNPFFEKMYNPEEWLDGKDPSSGKILWTHFGINFPENYLPPVPVTWPPSPPLSRMDSLRTASLVRALWLQAFKLVGLEYDKPDYRVDFTLGGPVANNTSLFVAGRYEVINPILPTSQPDLNIQMLSSLMYRPSSSDKFKLILNYSNQRANEFHRDYFGYFDPIFNLTINTQNTLQMGAEWNHVFSNSTFMDVKIGWLMTDDLDDLHVLKDNEYSTIYNDNSNWRFYTDPSGHTVGSLYTSSGKSKTNTLSINASVTSQVNKNNLLKTGVQFFYYDMDVDRRSSATNSSSVRFDKYHAYPYEGALYIQDKLEFEGMIANVGLRYDFYNFNTFSYLDKFSPYRNPNIDPTDPTSKYYSEELAAKENTKLVSVLQPRIGISFPIDVSTVLHLNYGLFTQRPAYQYVFLKTLKISPEPNFTRLGNPDLKPEKTISYDIGIVRMLPFGFSIDLSAYLKDVSNLVQDAVYVDRSGNLYQTFNNREYADIKGFHINIEKNEGAVTGFIRYNWQSVRGKNSSAIGPVYSAVYYETNPENNTLPAPEDIYLDFDRTHRVLASLKYSIEKGVSIFGVNPFNNVSLSMIYRFQTGRPFTYDETGQGLRNNRRTPDEHDLRLRIDKKFTVGKVDLGIYLEAFNVLNSKVYDYNNVFSESPDNRYKSIYVKDRENLETDMLYAPYVTKIESFLYGNTPRHFRLGVNIRF</sequence>
<evidence type="ECO:0000256" key="5">
    <source>
        <dbReference type="ARBA" id="ARBA00023077"/>
    </source>
</evidence>
<reference evidence="10 11" key="1">
    <citation type="journal article" date="2013" name="PLoS ONE">
        <title>Genomic analysis of Melioribacter roseus, facultatively anaerobic organotrophic bacterium representing a novel deep lineage within Bacteriodetes/Chlorobi group.</title>
        <authorList>
            <person name="Kadnikov V.V."/>
            <person name="Mardanov A.V."/>
            <person name="Podosokorskaya O.A."/>
            <person name="Gavrilov S.N."/>
            <person name="Kublanov I.V."/>
            <person name="Beletsky A.V."/>
            <person name="Bonch-Osmolovskaya E.A."/>
            <person name="Ravin N.V."/>
        </authorList>
    </citation>
    <scope>NUCLEOTIDE SEQUENCE [LARGE SCALE GENOMIC DNA]</scope>
    <source>
        <strain evidence="11">JCM 17771 / P3M-2</strain>
    </source>
</reference>
<keyword evidence="2" id="KW-0813">Transport</keyword>
<dbReference type="SUPFAM" id="SSF49464">
    <property type="entry name" value="Carboxypeptidase regulatory domain-like"/>
    <property type="match status" value="1"/>
</dbReference>
<dbReference type="InterPro" id="IPR039426">
    <property type="entry name" value="TonB-dep_rcpt-like"/>
</dbReference>
<feature type="chain" id="PRO_5003707217" evidence="8">
    <location>
        <begin position="25"/>
        <end position="965"/>
    </location>
</feature>
<evidence type="ECO:0000313" key="11">
    <source>
        <dbReference type="Proteomes" id="UP000009011"/>
    </source>
</evidence>
<evidence type="ECO:0000256" key="1">
    <source>
        <dbReference type="ARBA" id="ARBA00004571"/>
    </source>
</evidence>
<dbReference type="KEGG" id="mro:MROS_1356"/>
<comment type="subcellular location">
    <subcellularLocation>
        <location evidence="1">Cell outer membrane</location>
        <topology evidence="1">Multi-pass membrane protein</topology>
    </subcellularLocation>
</comment>
<protein>
    <submittedName>
        <fullName evidence="10">TonB-dependent receptor</fullName>
    </submittedName>
</protein>
<keyword evidence="3" id="KW-1134">Transmembrane beta strand</keyword>
<dbReference type="RefSeq" id="WP_014856028.1">
    <property type="nucleotide sequence ID" value="NC_018178.1"/>
</dbReference>
<keyword evidence="7" id="KW-0998">Cell outer membrane</keyword>
<dbReference type="InterPro" id="IPR037066">
    <property type="entry name" value="Plug_dom_sf"/>
</dbReference>
<keyword evidence="6" id="KW-0472">Membrane</keyword>
<dbReference type="GO" id="GO:0009279">
    <property type="term" value="C:cell outer membrane"/>
    <property type="evidence" value="ECO:0007669"/>
    <property type="project" value="UniProtKB-SubCell"/>
</dbReference>
<evidence type="ECO:0000259" key="9">
    <source>
        <dbReference type="Pfam" id="PF00593"/>
    </source>
</evidence>
<feature type="signal peptide" evidence="8">
    <location>
        <begin position="1"/>
        <end position="24"/>
    </location>
</feature>
<keyword evidence="5" id="KW-0798">TonB box</keyword>
<name>I7A014_MELRP</name>